<dbReference type="AlphaFoldDB" id="A0A7W4W6Y3"/>
<evidence type="ECO:0000313" key="1">
    <source>
        <dbReference type="EMBL" id="MBB3048564.1"/>
    </source>
</evidence>
<organism evidence="1 2">
    <name type="scientific">Litorivivens lipolytica</name>
    <dbReference type="NCBI Taxonomy" id="1524264"/>
    <lineage>
        <taxon>Bacteria</taxon>
        <taxon>Pseudomonadati</taxon>
        <taxon>Pseudomonadota</taxon>
        <taxon>Gammaproteobacteria</taxon>
        <taxon>Litorivivens</taxon>
    </lineage>
</organism>
<accession>A0A7W4W6Y3</accession>
<sequence length="80" mass="9220">MMGLREKMLSDSGMPGLQPRVEEIAQTLCEWTGSEDQAYQWYVEHPIASLWNKTAEQLVQEKDLVLVLDFLRSSDQLAQH</sequence>
<evidence type="ECO:0000313" key="2">
    <source>
        <dbReference type="Proteomes" id="UP000537130"/>
    </source>
</evidence>
<proteinExistence type="predicted"/>
<keyword evidence="2" id="KW-1185">Reference proteome</keyword>
<reference evidence="1 2" key="1">
    <citation type="submission" date="2020-08" db="EMBL/GenBank/DDBJ databases">
        <title>Genomic Encyclopedia of Type Strains, Phase III (KMG-III): the genomes of soil and plant-associated and newly described type strains.</title>
        <authorList>
            <person name="Whitman W."/>
        </authorList>
    </citation>
    <scope>NUCLEOTIDE SEQUENCE [LARGE SCALE GENOMIC DNA]</scope>
    <source>
        <strain evidence="1 2">CECT 8654</strain>
    </source>
</reference>
<gene>
    <name evidence="1" type="ORF">FHR99_002838</name>
</gene>
<protein>
    <recommendedName>
        <fullName evidence="3">Antitoxin Xre/MbcA/ParS-like toxin-binding domain-containing protein</fullName>
    </recommendedName>
</protein>
<evidence type="ECO:0008006" key="3">
    <source>
        <dbReference type="Google" id="ProtNLM"/>
    </source>
</evidence>
<comment type="caution">
    <text evidence="1">The sequence shown here is derived from an EMBL/GenBank/DDBJ whole genome shotgun (WGS) entry which is preliminary data.</text>
</comment>
<dbReference type="Proteomes" id="UP000537130">
    <property type="component" value="Unassembled WGS sequence"/>
</dbReference>
<name>A0A7W4W6Y3_9GAMM</name>
<dbReference type="RefSeq" id="WP_183411345.1">
    <property type="nucleotide sequence ID" value="NZ_JACHWY010000003.1"/>
</dbReference>
<dbReference type="EMBL" id="JACHWY010000003">
    <property type="protein sequence ID" value="MBB3048564.1"/>
    <property type="molecule type" value="Genomic_DNA"/>
</dbReference>